<dbReference type="SUPFAM" id="SSF51430">
    <property type="entry name" value="NAD(P)-linked oxidoreductase"/>
    <property type="match status" value="1"/>
</dbReference>
<evidence type="ECO:0000313" key="3">
    <source>
        <dbReference type="EMBL" id="QJR34040.1"/>
    </source>
</evidence>
<keyword evidence="4" id="KW-1185">Reference proteome</keyword>
<gene>
    <name evidence="3" type="ORF">HKW67_00180</name>
</gene>
<evidence type="ECO:0000256" key="1">
    <source>
        <dbReference type="ARBA" id="ARBA00023002"/>
    </source>
</evidence>
<reference evidence="3 4" key="1">
    <citation type="submission" date="2020-05" db="EMBL/GenBank/DDBJ databases">
        <title>Complete genome sequence of Gemmatimonas greenlandica TET16.</title>
        <authorList>
            <person name="Zeng Y."/>
        </authorList>
    </citation>
    <scope>NUCLEOTIDE SEQUENCE [LARGE SCALE GENOMIC DNA]</scope>
    <source>
        <strain evidence="3 4">TET16</strain>
    </source>
</reference>
<protein>
    <submittedName>
        <fullName evidence="3">Aldo/keto reductase</fullName>
    </submittedName>
</protein>
<dbReference type="InterPro" id="IPR050523">
    <property type="entry name" value="AKR_Detox_Biosynth"/>
</dbReference>
<dbReference type="KEGG" id="ggr:HKW67_00180"/>
<dbReference type="PANTHER" id="PTHR43364">
    <property type="entry name" value="NADH-SPECIFIC METHYLGLYOXAL REDUCTASE-RELATED"/>
    <property type="match status" value="1"/>
</dbReference>
<sequence length="373" mass="39787">MSLTNVRTLGRSGLVVSPLALGTMTFGADRWGSAEQGSRAVFDAYVDAGGNFIDTADVYSGGRSEEMVGRFIEERGLREQLVLATKAGFSRARGNVNAGGNGAKNLYAALDRSLSRLRTDYIDLYWIHIWDMVTPAEEVLHTMDALVTSGKVRYFGISNAPAWYVAQLAVLAAERDRAVPIALQYEYSLVERHVEHEVLPAARALGMGLLAWSPLGGGLLTGKYRREVVAAQRGVGFALPDTSASASAAPSVDSDGRLNGANPFGDTKFSERNWAILEVVAAVAQELECTPASVALRWSSQQPTVAGLIVGASRVSQLQENMAALNIALSADQLARLDAASAIVPTYPATVASPAINRMLFGGHAVAAWDAYR</sequence>
<accession>A0A6M4IHI1</accession>
<dbReference type="EMBL" id="CP053085">
    <property type="protein sequence ID" value="QJR34040.1"/>
    <property type="molecule type" value="Genomic_DNA"/>
</dbReference>
<dbReference type="GO" id="GO:0016491">
    <property type="term" value="F:oxidoreductase activity"/>
    <property type="evidence" value="ECO:0007669"/>
    <property type="project" value="UniProtKB-KW"/>
</dbReference>
<dbReference type="PANTHER" id="PTHR43364:SF4">
    <property type="entry name" value="NAD(P)-LINKED OXIDOREDUCTASE SUPERFAMILY PROTEIN"/>
    <property type="match status" value="1"/>
</dbReference>
<dbReference type="Pfam" id="PF00248">
    <property type="entry name" value="Aldo_ket_red"/>
    <property type="match status" value="1"/>
</dbReference>
<dbReference type="AlphaFoldDB" id="A0A6M4IHI1"/>
<dbReference type="Proteomes" id="UP000500938">
    <property type="component" value="Chromosome"/>
</dbReference>
<keyword evidence="1" id="KW-0560">Oxidoreductase</keyword>
<feature type="domain" description="NADP-dependent oxidoreductase" evidence="2">
    <location>
        <begin position="18"/>
        <end position="340"/>
    </location>
</feature>
<name>A0A6M4IHI1_9BACT</name>
<dbReference type="InterPro" id="IPR036812">
    <property type="entry name" value="NAD(P)_OxRdtase_dom_sf"/>
</dbReference>
<organism evidence="3 4">
    <name type="scientific">Gemmatimonas groenlandica</name>
    <dbReference type="NCBI Taxonomy" id="2732249"/>
    <lineage>
        <taxon>Bacteria</taxon>
        <taxon>Pseudomonadati</taxon>
        <taxon>Gemmatimonadota</taxon>
        <taxon>Gemmatimonadia</taxon>
        <taxon>Gemmatimonadales</taxon>
        <taxon>Gemmatimonadaceae</taxon>
        <taxon>Gemmatimonas</taxon>
    </lineage>
</organism>
<dbReference type="GO" id="GO:0005829">
    <property type="term" value="C:cytosol"/>
    <property type="evidence" value="ECO:0007669"/>
    <property type="project" value="TreeGrafter"/>
</dbReference>
<evidence type="ECO:0000259" key="2">
    <source>
        <dbReference type="Pfam" id="PF00248"/>
    </source>
</evidence>
<dbReference type="Gene3D" id="3.20.20.100">
    <property type="entry name" value="NADP-dependent oxidoreductase domain"/>
    <property type="match status" value="1"/>
</dbReference>
<dbReference type="InterPro" id="IPR023210">
    <property type="entry name" value="NADP_OxRdtase_dom"/>
</dbReference>
<proteinExistence type="predicted"/>
<dbReference type="FunFam" id="3.20.20.100:FF:000004">
    <property type="entry name" value="Oxidoreductase, aldo/keto reductase"/>
    <property type="match status" value="1"/>
</dbReference>
<dbReference type="RefSeq" id="WP_171223466.1">
    <property type="nucleotide sequence ID" value="NZ_CP053085.1"/>
</dbReference>
<dbReference type="CDD" id="cd19080">
    <property type="entry name" value="AKR_AKR9A_9B"/>
    <property type="match status" value="1"/>
</dbReference>
<evidence type="ECO:0000313" key="4">
    <source>
        <dbReference type="Proteomes" id="UP000500938"/>
    </source>
</evidence>